<dbReference type="EMBL" id="SJPI01000003">
    <property type="protein sequence ID" value="TWT49545.1"/>
    <property type="molecule type" value="Genomic_DNA"/>
</dbReference>
<reference evidence="1 2" key="1">
    <citation type="submission" date="2019-02" db="EMBL/GenBank/DDBJ databases">
        <title>Deep-cultivation of Planctomycetes and their phenomic and genomic characterization uncovers novel biology.</title>
        <authorList>
            <person name="Wiegand S."/>
            <person name="Jogler M."/>
            <person name="Boedeker C."/>
            <person name="Pinto D."/>
            <person name="Vollmers J."/>
            <person name="Rivas-Marin E."/>
            <person name="Kohn T."/>
            <person name="Peeters S.H."/>
            <person name="Heuer A."/>
            <person name="Rast P."/>
            <person name="Oberbeckmann S."/>
            <person name="Bunk B."/>
            <person name="Jeske O."/>
            <person name="Meyerdierks A."/>
            <person name="Storesund J.E."/>
            <person name="Kallscheuer N."/>
            <person name="Luecker S."/>
            <person name="Lage O.M."/>
            <person name="Pohl T."/>
            <person name="Merkel B.J."/>
            <person name="Hornburger P."/>
            <person name="Mueller R.-W."/>
            <person name="Bruemmer F."/>
            <person name="Labrenz M."/>
            <person name="Spormann A.M."/>
            <person name="Op Den Camp H."/>
            <person name="Overmann J."/>
            <person name="Amann R."/>
            <person name="Jetten M.S.M."/>
            <person name="Mascher T."/>
            <person name="Medema M.H."/>
            <person name="Devos D.P."/>
            <person name="Kaster A.-K."/>
            <person name="Ovreas L."/>
            <person name="Rohde M."/>
            <person name="Galperin M.Y."/>
            <person name="Jogler C."/>
        </authorList>
    </citation>
    <scope>NUCLEOTIDE SEQUENCE [LARGE SCALE GENOMIC DNA]</scope>
    <source>
        <strain evidence="1 2">Pla22</strain>
    </source>
</reference>
<evidence type="ECO:0000313" key="2">
    <source>
        <dbReference type="Proteomes" id="UP000316598"/>
    </source>
</evidence>
<comment type="caution">
    <text evidence="1">The sequence shown here is derived from an EMBL/GenBank/DDBJ whole genome shotgun (WGS) entry which is preliminary data.</text>
</comment>
<keyword evidence="2" id="KW-1185">Reference proteome</keyword>
<accession>A0A5C5WHI3</accession>
<gene>
    <name evidence="1" type="ORF">Pla22_47420</name>
</gene>
<evidence type="ECO:0000313" key="1">
    <source>
        <dbReference type="EMBL" id="TWT49545.1"/>
    </source>
</evidence>
<dbReference type="AlphaFoldDB" id="A0A5C5WHI3"/>
<dbReference type="OrthoDB" id="280641at2"/>
<sequence>MHRPLRSGRCRKNLPLGDLPITEYNDEYPTCERTYATLRIYADTLSPEEITSLLGVEPTKSQPAESRPKGVRDVPAGWFLSSDGILDSCDVRRHIDWLINKLLDSHDGLKTIRASGGRADISCFWVSAGGHGGPSIWPHQMSSLGSLGLELWFDVYLGGE</sequence>
<proteinExistence type="predicted"/>
<protein>
    <recommendedName>
        <fullName evidence="3">DUF4279 domain-containing protein</fullName>
    </recommendedName>
</protein>
<evidence type="ECO:0008006" key="3">
    <source>
        <dbReference type="Google" id="ProtNLM"/>
    </source>
</evidence>
<dbReference type="Pfam" id="PF14106">
    <property type="entry name" value="DUF4279"/>
    <property type="match status" value="1"/>
</dbReference>
<name>A0A5C5WHI3_9BACT</name>
<organism evidence="1 2">
    <name type="scientific">Rubripirellula amarantea</name>
    <dbReference type="NCBI Taxonomy" id="2527999"/>
    <lineage>
        <taxon>Bacteria</taxon>
        <taxon>Pseudomonadati</taxon>
        <taxon>Planctomycetota</taxon>
        <taxon>Planctomycetia</taxon>
        <taxon>Pirellulales</taxon>
        <taxon>Pirellulaceae</taxon>
        <taxon>Rubripirellula</taxon>
    </lineage>
</organism>
<dbReference type="InterPro" id="IPR025459">
    <property type="entry name" value="DUF4279"/>
</dbReference>
<dbReference type="RefSeq" id="WP_146517036.1">
    <property type="nucleotide sequence ID" value="NZ_SJPI01000003.1"/>
</dbReference>
<dbReference type="Proteomes" id="UP000316598">
    <property type="component" value="Unassembled WGS sequence"/>
</dbReference>